<dbReference type="SUPFAM" id="SSF48613">
    <property type="entry name" value="Heme oxygenase-like"/>
    <property type="match status" value="1"/>
</dbReference>
<protein>
    <submittedName>
        <fullName evidence="1">Iron-containing redox enzyme family protein</fullName>
    </submittedName>
</protein>
<dbReference type="SMART" id="SM01236">
    <property type="entry name" value="Haem_oxygenase_2"/>
    <property type="match status" value="1"/>
</dbReference>
<dbReference type="InterPro" id="IPR016084">
    <property type="entry name" value="Haem_Oase-like_multi-hlx"/>
</dbReference>
<proteinExistence type="predicted"/>
<dbReference type="Proteomes" id="UP001055940">
    <property type="component" value="Chromosome"/>
</dbReference>
<sequence>MTVTMSKAPALPAPRGPVSRAVLSALRGERPEPVAVAQAPPYGEDLQLALYCCYELHYRGFEGVDADLEWDPALLGVRAELEKAFLGALREDVPSGTDVESELGALLVEHVDAFGVSHHLHRHGHLWQLREYVAHRSLYHLKEADPQTFVVPRLHGPAKAALMTVQHDEYGAGDPERTHSKLFADMMTELGLCDDYGAYVDSAPAEMLAEVNFMSLCGLHRGWRAALIGQFATVELTSSPGSDRLVKAMRRLGCGPNALRFYAEHVEADAVHEQLVRREVIAPLLRAEPELAADLVFGIRSSVFLAGRLEEHLFHRWNRGESSFREGAEASGP</sequence>
<dbReference type="Gene3D" id="1.20.910.10">
    <property type="entry name" value="Heme oxygenase-like"/>
    <property type="match status" value="1"/>
</dbReference>
<dbReference type="EMBL" id="CP099837">
    <property type="protein sequence ID" value="USY19654.1"/>
    <property type="molecule type" value="Genomic_DNA"/>
</dbReference>
<evidence type="ECO:0000313" key="2">
    <source>
        <dbReference type="Proteomes" id="UP001055940"/>
    </source>
</evidence>
<dbReference type="RefSeq" id="WP_254418850.1">
    <property type="nucleotide sequence ID" value="NZ_BAAAJB010000072.1"/>
</dbReference>
<gene>
    <name evidence="1" type="ORF">NE857_31210</name>
</gene>
<reference evidence="1" key="1">
    <citation type="submission" date="2022-06" db="EMBL/GenBank/DDBJ databases">
        <authorList>
            <person name="Ping M."/>
        </authorList>
    </citation>
    <scope>NUCLEOTIDE SEQUENCE</scope>
    <source>
        <strain evidence="1">JCM11759T</strain>
    </source>
</reference>
<keyword evidence="2" id="KW-1185">Reference proteome</keyword>
<dbReference type="Pfam" id="PF14518">
    <property type="entry name" value="Haem_oxygenas_2"/>
    <property type="match status" value="1"/>
</dbReference>
<accession>A0ABY5D5M3</accession>
<organism evidence="1 2">
    <name type="scientific">Nocardiopsis exhalans</name>
    <dbReference type="NCBI Taxonomy" id="163604"/>
    <lineage>
        <taxon>Bacteria</taxon>
        <taxon>Bacillati</taxon>
        <taxon>Actinomycetota</taxon>
        <taxon>Actinomycetes</taxon>
        <taxon>Streptosporangiales</taxon>
        <taxon>Nocardiopsidaceae</taxon>
        <taxon>Nocardiopsis</taxon>
    </lineage>
</organism>
<evidence type="ECO:0000313" key="1">
    <source>
        <dbReference type="EMBL" id="USY19654.1"/>
    </source>
</evidence>
<name>A0ABY5D5M3_9ACTN</name>